<reference evidence="15 16" key="1">
    <citation type="submission" date="2016-10" db="EMBL/GenBank/DDBJ databases">
        <title>Genome sequence of the ascomycete fungus Penicillium subrubescens.</title>
        <authorList>
            <person name="De Vries R.P."/>
            <person name="Peng M."/>
            <person name="Dilokpimol A."/>
            <person name="Hilden K."/>
            <person name="Makela M.R."/>
            <person name="Grigoriev I."/>
            <person name="Riley R."/>
            <person name="Granchi Z."/>
        </authorList>
    </citation>
    <scope>NUCLEOTIDE SEQUENCE [LARGE SCALE GENOMIC DNA]</scope>
    <source>
        <strain evidence="15 16">CBS 132785</strain>
    </source>
</reference>
<dbReference type="EMBL" id="MNBE01000665">
    <property type="protein sequence ID" value="OKO98825.1"/>
    <property type="molecule type" value="Genomic_DNA"/>
</dbReference>
<dbReference type="InterPro" id="IPR036259">
    <property type="entry name" value="MFS_trans_sf"/>
</dbReference>
<dbReference type="InterPro" id="IPR050360">
    <property type="entry name" value="MFS_Sugar_Transporters"/>
</dbReference>
<feature type="transmembrane region" description="Helical" evidence="13">
    <location>
        <begin position="422"/>
        <end position="439"/>
    </location>
</feature>
<gene>
    <name evidence="15" type="ORF">PENSUB_8742</name>
</gene>
<feature type="transmembrane region" description="Helical" evidence="13">
    <location>
        <begin position="281"/>
        <end position="302"/>
    </location>
</feature>
<dbReference type="InterPro" id="IPR005828">
    <property type="entry name" value="MFS_sugar_transport-like"/>
</dbReference>
<keyword evidence="5" id="KW-0832">Ubl conjugation</keyword>
<comment type="similarity">
    <text evidence="2 12">Belongs to the major facilitator superfamily. Sugar transporter (TC 2.A.1.1) family.</text>
</comment>
<evidence type="ECO:0000313" key="16">
    <source>
        <dbReference type="Proteomes" id="UP000186955"/>
    </source>
</evidence>
<keyword evidence="4 13" id="KW-0812">Transmembrane</keyword>
<keyword evidence="16" id="KW-1185">Reference proteome</keyword>
<dbReference type="InterPro" id="IPR020846">
    <property type="entry name" value="MFS_dom"/>
</dbReference>
<comment type="subcellular location">
    <subcellularLocation>
        <location evidence="1">Cell membrane</location>
        <topology evidence="1">Multi-pass membrane protein</topology>
    </subcellularLocation>
</comment>
<dbReference type="PANTHER" id="PTHR48022">
    <property type="entry name" value="PLASTIDIC GLUCOSE TRANSPORTER 4"/>
    <property type="match status" value="1"/>
</dbReference>
<keyword evidence="3 12" id="KW-0813">Transport</keyword>
<dbReference type="CDD" id="cd17356">
    <property type="entry name" value="MFS_HXT"/>
    <property type="match status" value="1"/>
</dbReference>
<dbReference type="NCBIfam" id="TIGR00879">
    <property type="entry name" value="SP"/>
    <property type="match status" value="1"/>
</dbReference>
<evidence type="ECO:0000256" key="6">
    <source>
        <dbReference type="ARBA" id="ARBA00022911"/>
    </source>
</evidence>
<dbReference type="Pfam" id="PF00083">
    <property type="entry name" value="Sugar_tr"/>
    <property type="match status" value="1"/>
</dbReference>
<dbReference type="AlphaFoldDB" id="A0A1Q5TF59"/>
<dbReference type="PROSITE" id="PS50850">
    <property type="entry name" value="MFS"/>
    <property type="match status" value="1"/>
</dbReference>
<sequence>MANSSSDMAHNAKPNAMRVYLLAIVTSMGAFMFGYDLAFIGTSIDLHSFKKDFGLIGATQSVQDAFSANIVSLLQAGCFFGALAAAPLGDRLGRRIALALGAISFIVGSIMQVASAGSKPLMFVGRVLGGMGVGAASMLVPLYTAECAPPQIRGRLVGIYEIGVQVGTCMGFWINFGVEQHMAPTSAQWMTPFALQLIPGGLLLIGLWFMPESPRWMAKAHGRAQVTEVLSLLRNLPGDHPDVQHEVEDILQQLELERVMSPDGTLSSVKELMQPGIRYRVFLGVVIMIFFQMAGSNAINYYSPRIFRSIGLTGTKTTLVSTGIYGIVRLVAVFFAMYFVVDRFGRKPMLIIGSIVMALSMWLIGAFVKVQSAEVKTGESISGTSYAAAVFIYLFAVSFCFSWAGVPWIICSEIYPLQVRGLAVSICVATHWLFNFVIARSVPYMISNIHFGTYFVFAACTTLAVPFVWFMIPETKGLPLEEVDLLFEDRIFSLRQRGSSSRHEVSDQKVAVEQIETV</sequence>
<comment type="subunit">
    <text evidence="10">Interacts with creB.</text>
</comment>
<evidence type="ECO:0000256" key="13">
    <source>
        <dbReference type="SAM" id="Phobius"/>
    </source>
</evidence>
<evidence type="ECO:0000256" key="3">
    <source>
        <dbReference type="ARBA" id="ARBA00022448"/>
    </source>
</evidence>
<keyword evidence="8 13" id="KW-0472">Membrane</keyword>
<name>A0A1Q5TF59_9EURO</name>
<organism evidence="15 16">
    <name type="scientific">Penicillium subrubescens</name>
    <dbReference type="NCBI Taxonomy" id="1316194"/>
    <lineage>
        <taxon>Eukaryota</taxon>
        <taxon>Fungi</taxon>
        <taxon>Dikarya</taxon>
        <taxon>Ascomycota</taxon>
        <taxon>Pezizomycotina</taxon>
        <taxon>Eurotiomycetes</taxon>
        <taxon>Eurotiomycetidae</taxon>
        <taxon>Eurotiales</taxon>
        <taxon>Aspergillaceae</taxon>
        <taxon>Penicillium</taxon>
    </lineage>
</organism>
<dbReference type="FunFam" id="1.20.1250.20:FF:000026">
    <property type="entry name" value="MFS quinate transporter QutD"/>
    <property type="match status" value="1"/>
</dbReference>
<accession>A0A1Q5TF59</accession>
<dbReference type="OrthoDB" id="508119at2759"/>
<evidence type="ECO:0000256" key="2">
    <source>
        <dbReference type="ARBA" id="ARBA00010992"/>
    </source>
</evidence>
<evidence type="ECO:0000256" key="12">
    <source>
        <dbReference type="RuleBase" id="RU003346"/>
    </source>
</evidence>
<evidence type="ECO:0000313" key="15">
    <source>
        <dbReference type="EMBL" id="OKO98825.1"/>
    </source>
</evidence>
<evidence type="ECO:0000259" key="14">
    <source>
        <dbReference type="PROSITE" id="PS50850"/>
    </source>
</evidence>
<keyword evidence="6" id="KW-0672">Quinate metabolism</keyword>
<feature type="transmembrane region" description="Helical" evidence="13">
    <location>
        <begin position="189"/>
        <end position="209"/>
    </location>
</feature>
<dbReference type="Gene3D" id="1.20.1250.20">
    <property type="entry name" value="MFS general substrate transporter like domains"/>
    <property type="match status" value="1"/>
</dbReference>
<dbReference type="PRINTS" id="PR00171">
    <property type="entry name" value="SUGRTRNSPORT"/>
</dbReference>
<feature type="transmembrane region" description="Helical" evidence="13">
    <location>
        <begin position="157"/>
        <end position="177"/>
    </location>
</feature>
<evidence type="ECO:0000256" key="8">
    <source>
        <dbReference type="ARBA" id="ARBA00023136"/>
    </source>
</evidence>
<feature type="transmembrane region" description="Helical" evidence="13">
    <location>
        <begin position="123"/>
        <end position="145"/>
    </location>
</feature>
<feature type="transmembrane region" description="Helical" evidence="13">
    <location>
        <begin position="96"/>
        <end position="117"/>
    </location>
</feature>
<comment type="function">
    <text evidence="9">Integral membrane transporter that imports quinic acid to be catabolized as a carbon source.</text>
</comment>
<dbReference type="PROSITE" id="PS00217">
    <property type="entry name" value="SUGAR_TRANSPORT_2"/>
    <property type="match status" value="1"/>
</dbReference>
<feature type="transmembrane region" description="Helical" evidence="13">
    <location>
        <begin position="451"/>
        <end position="472"/>
    </location>
</feature>
<proteinExistence type="inferred from homology"/>
<keyword evidence="7 13" id="KW-1133">Transmembrane helix</keyword>
<dbReference type="GO" id="GO:0005886">
    <property type="term" value="C:plasma membrane"/>
    <property type="evidence" value="ECO:0007669"/>
    <property type="project" value="UniProtKB-SubCell"/>
</dbReference>
<dbReference type="InterPro" id="IPR005829">
    <property type="entry name" value="Sugar_transporter_CS"/>
</dbReference>
<feature type="transmembrane region" description="Helical" evidence="13">
    <location>
        <begin position="322"/>
        <end position="341"/>
    </location>
</feature>
<evidence type="ECO:0000256" key="7">
    <source>
        <dbReference type="ARBA" id="ARBA00022989"/>
    </source>
</evidence>
<dbReference type="Proteomes" id="UP000186955">
    <property type="component" value="Unassembled WGS sequence"/>
</dbReference>
<evidence type="ECO:0000256" key="4">
    <source>
        <dbReference type="ARBA" id="ARBA00022692"/>
    </source>
</evidence>
<feature type="transmembrane region" description="Helical" evidence="13">
    <location>
        <begin position="388"/>
        <end position="410"/>
    </location>
</feature>
<evidence type="ECO:0000256" key="1">
    <source>
        <dbReference type="ARBA" id="ARBA00004651"/>
    </source>
</evidence>
<dbReference type="GO" id="GO:0005351">
    <property type="term" value="F:carbohydrate:proton symporter activity"/>
    <property type="evidence" value="ECO:0007669"/>
    <property type="project" value="TreeGrafter"/>
</dbReference>
<evidence type="ECO:0000256" key="9">
    <source>
        <dbReference type="ARBA" id="ARBA00037560"/>
    </source>
</evidence>
<feature type="transmembrane region" description="Helical" evidence="13">
    <location>
        <begin position="348"/>
        <end position="368"/>
    </location>
</feature>
<evidence type="ECO:0000256" key="11">
    <source>
        <dbReference type="ARBA" id="ARBA00043213"/>
    </source>
</evidence>
<evidence type="ECO:0000256" key="5">
    <source>
        <dbReference type="ARBA" id="ARBA00022843"/>
    </source>
</evidence>
<feature type="domain" description="Major facilitator superfamily (MFS) profile" evidence="14">
    <location>
        <begin position="22"/>
        <end position="476"/>
    </location>
</feature>
<protein>
    <recommendedName>
        <fullName evidence="11">Quinate transporter</fullName>
    </recommendedName>
</protein>
<dbReference type="SUPFAM" id="SSF103473">
    <property type="entry name" value="MFS general substrate transporter"/>
    <property type="match status" value="1"/>
</dbReference>
<comment type="caution">
    <text evidence="15">The sequence shown here is derived from an EMBL/GenBank/DDBJ whole genome shotgun (WGS) entry which is preliminary data.</text>
</comment>
<feature type="transmembrane region" description="Helical" evidence="13">
    <location>
        <begin position="66"/>
        <end position="89"/>
    </location>
</feature>
<feature type="transmembrane region" description="Helical" evidence="13">
    <location>
        <begin position="20"/>
        <end position="46"/>
    </location>
</feature>
<dbReference type="PANTHER" id="PTHR48022:SF34">
    <property type="entry name" value="MAJOR FACILITATOR SUPERFAMILY (MFS) PROFILE DOMAIN-CONTAINING PROTEIN-RELATED"/>
    <property type="match status" value="1"/>
</dbReference>
<evidence type="ECO:0000256" key="10">
    <source>
        <dbReference type="ARBA" id="ARBA00038682"/>
    </source>
</evidence>
<dbReference type="InterPro" id="IPR003663">
    <property type="entry name" value="Sugar/inositol_transpt"/>
</dbReference>